<dbReference type="SMART" id="SM00240">
    <property type="entry name" value="FHA"/>
    <property type="match status" value="1"/>
</dbReference>
<dbReference type="Pfam" id="PF00498">
    <property type="entry name" value="FHA"/>
    <property type="match status" value="1"/>
</dbReference>
<dbReference type="GeneID" id="41839806"/>
<gene>
    <name evidence="1" type="ORF">HX89_00790</name>
</gene>
<proteinExistence type="predicted"/>
<dbReference type="Gene3D" id="2.60.200.20">
    <property type="match status" value="1"/>
</dbReference>
<dbReference type="RefSeq" id="WP_006944783.1">
    <property type="nucleotide sequence ID" value="NZ_CAKZHM010000074.1"/>
</dbReference>
<dbReference type="STRING" id="1274.HX89_00790"/>
<dbReference type="eggNOG" id="COG1716">
    <property type="taxonomic scope" value="Bacteria"/>
</dbReference>
<dbReference type="InterPro" id="IPR050923">
    <property type="entry name" value="Cell_Proc_Reg/RNA_Proc"/>
</dbReference>
<dbReference type="Proteomes" id="UP000027986">
    <property type="component" value="Chromosome"/>
</dbReference>
<dbReference type="SUPFAM" id="SSF49879">
    <property type="entry name" value="SMAD/FHA domain"/>
    <property type="match status" value="1"/>
</dbReference>
<dbReference type="InterPro" id="IPR008984">
    <property type="entry name" value="SMAD_FHA_dom_sf"/>
</dbReference>
<sequence>MNELTMTAIRYGLLALLWFFVFAVVGVLRSDLYGAKTGGGRASRAVSRETKAKTPRAVRKGPTHLAIIEGAMRGTTLPLSESGTLLGRNPECSLVLSDDFASGRHARIYPESDGWYLDDLGSTNGTYIGAERIGEHVRVEPGTRIRIGRTVLELRK</sequence>
<dbReference type="PANTHER" id="PTHR23308">
    <property type="entry name" value="NUCLEAR INHIBITOR OF PROTEIN PHOSPHATASE-1"/>
    <property type="match status" value="1"/>
</dbReference>
<dbReference type="OrthoDB" id="277520at2"/>
<dbReference type="EMBL" id="CP008889">
    <property type="protein sequence ID" value="AIF39776.1"/>
    <property type="molecule type" value="Genomic_DNA"/>
</dbReference>
<evidence type="ECO:0000313" key="1">
    <source>
        <dbReference type="EMBL" id="AIF39776.1"/>
    </source>
</evidence>
<name>A0A075JBY3_9MICO</name>
<evidence type="ECO:0000313" key="2">
    <source>
        <dbReference type="Proteomes" id="UP000027986"/>
    </source>
</evidence>
<protein>
    <submittedName>
        <fullName evidence="1">Signal peptide protein</fullName>
    </submittedName>
</protein>
<dbReference type="KEGG" id="dni:HX89_00790"/>
<dbReference type="AlphaFoldDB" id="A0A075JBY3"/>
<dbReference type="HOGENOM" id="CLU_131367_0_0_11"/>
<organism evidence="1 2">
    <name type="scientific">Dermacoccus nishinomiyaensis</name>
    <dbReference type="NCBI Taxonomy" id="1274"/>
    <lineage>
        <taxon>Bacteria</taxon>
        <taxon>Bacillati</taxon>
        <taxon>Actinomycetota</taxon>
        <taxon>Actinomycetes</taxon>
        <taxon>Micrococcales</taxon>
        <taxon>Dermacoccaceae</taxon>
        <taxon>Dermacoccus</taxon>
    </lineage>
</organism>
<accession>A0A075JBY3</accession>
<dbReference type="PROSITE" id="PS50006">
    <property type="entry name" value="FHA_DOMAIN"/>
    <property type="match status" value="1"/>
</dbReference>
<reference evidence="1 2" key="1">
    <citation type="submission" date="2014-07" db="EMBL/GenBank/DDBJ databases">
        <title>Genome Sequencing of Dermacoccus nishinomiyaensis.</title>
        <authorList>
            <person name="Hong K.W."/>
            <person name="Chan K.G."/>
        </authorList>
    </citation>
    <scope>NUCLEOTIDE SEQUENCE [LARGE SCALE GENOMIC DNA]</scope>
    <source>
        <strain evidence="1 2">M25</strain>
    </source>
</reference>
<keyword evidence="2" id="KW-1185">Reference proteome</keyword>
<dbReference type="InterPro" id="IPR000253">
    <property type="entry name" value="FHA_dom"/>
</dbReference>